<evidence type="ECO:0000256" key="1">
    <source>
        <dbReference type="SAM" id="MobiDB-lite"/>
    </source>
</evidence>
<evidence type="ECO:0000256" key="2">
    <source>
        <dbReference type="SAM" id="SignalP"/>
    </source>
</evidence>
<feature type="compositionally biased region" description="Polar residues" evidence="1">
    <location>
        <begin position="54"/>
        <end position="70"/>
    </location>
</feature>
<dbReference type="EMBL" id="JZEE01000194">
    <property type="protein sequence ID" value="KJK67487.1"/>
    <property type="molecule type" value="Genomic_DNA"/>
</dbReference>
<protein>
    <submittedName>
        <fullName evidence="3">Uncharacterized protein</fullName>
    </submittedName>
</protein>
<accession>A0A0F0IL76</accession>
<feature type="signal peptide" evidence="2">
    <location>
        <begin position="1"/>
        <end position="17"/>
    </location>
</feature>
<name>A0A0F0IL76_ASPPU</name>
<reference evidence="3 4" key="1">
    <citation type="submission" date="2015-02" db="EMBL/GenBank/DDBJ databases">
        <title>Draft genome sequence of Aspergillus parasiticus SU-1.</title>
        <authorList>
            <person name="Yu J."/>
            <person name="Fedorova N."/>
            <person name="Yin Y."/>
            <person name="Losada L."/>
            <person name="Zafar N."/>
            <person name="Taujale R."/>
            <person name="Ehrlich K.C."/>
            <person name="Bhatnagar D."/>
            <person name="Cleveland T.E."/>
            <person name="Bennett J.W."/>
            <person name="Nierman W.C."/>
        </authorList>
    </citation>
    <scope>NUCLEOTIDE SEQUENCE [LARGE SCALE GENOMIC DNA]</scope>
    <source>
        <strain evidence="4">ATCC 56775 / NRRL 5862 / SRRC 143 / SU-1</strain>
    </source>
</reference>
<gene>
    <name evidence="3" type="ORF">P875_00117210</name>
</gene>
<organism evidence="3 4">
    <name type="scientific">Aspergillus parasiticus (strain ATCC 56775 / NRRL 5862 / SRRC 143 / SU-1)</name>
    <dbReference type="NCBI Taxonomy" id="1403190"/>
    <lineage>
        <taxon>Eukaryota</taxon>
        <taxon>Fungi</taxon>
        <taxon>Dikarya</taxon>
        <taxon>Ascomycota</taxon>
        <taxon>Pezizomycotina</taxon>
        <taxon>Eurotiomycetes</taxon>
        <taxon>Eurotiomycetidae</taxon>
        <taxon>Eurotiales</taxon>
        <taxon>Aspergillaceae</taxon>
        <taxon>Aspergillus</taxon>
        <taxon>Aspergillus subgen. Circumdati</taxon>
    </lineage>
</organism>
<dbReference type="OrthoDB" id="4471648at2759"/>
<comment type="caution">
    <text evidence="3">The sequence shown here is derived from an EMBL/GenBank/DDBJ whole genome shotgun (WGS) entry which is preliminary data.</text>
</comment>
<evidence type="ECO:0000313" key="3">
    <source>
        <dbReference type="EMBL" id="KJK67487.1"/>
    </source>
</evidence>
<dbReference type="Proteomes" id="UP000033540">
    <property type="component" value="Unassembled WGS sequence"/>
</dbReference>
<feature type="region of interest" description="Disordered" evidence="1">
    <location>
        <begin position="41"/>
        <end position="74"/>
    </location>
</feature>
<sequence length="210" mass="23805">MHLFLIVFLHLSALVSSQGIPMADSKKLDTQEIHERCNPLTVANDPNRWLPESGSDTSYTSSREGTPSTVDTHHHQELQEAQEAQEHIHYAVPDDGIKSSENQPYRECAETAIRQFLWTLVWGGIQPMEVPSSPRKSMYSSSLRLVSSVRRQLTFLSGRGMEKGDCHTCEYERGQGTGEFVITCLCDNTPPRRYVPGAESPRRRNFTQRK</sequence>
<feature type="chain" id="PRO_5002443366" evidence="2">
    <location>
        <begin position="18"/>
        <end position="210"/>
    </location>
</feature>
<evidence type="ECO:0000313" key="4">
    <source>
        <dbReference type="Proteomes" id="UP000033540"/>
    </source>
</evidence>
<proteinExistence type="predicted"/>
<keyword evidence="2" id="KW-0732">Signal</keyword>
<dbReference type="AlphaFoldDB" id="A0A0F0IL76"/>